<dbReference type="GO" id="GO:0015074">
    <property type="term" value="P:DNA integration"/>
    <property type="evidence" value="ECO:0007669"/>
    <property type="project" value="InterPro"/>
</dbReference>
<dbReference type="AlphaFoldDB" id="A0A7D5QBY6"/>
<evidence type="ECO:0000256" key="1">
    <source>
        <dbReference type="ARBA" id="ARBA00023172"/>
    </source>
</evidence>
<dbReference type="OrthoDB" id="144892at2157"/>
<dbReference type="SUPFAM" id="SSF56349">
    <property type="entry name" value="DNA breaking-rejoining enzymes"/>
    <property type="match status" value="1"/>
</dbReference>
<dbReference type="KEGG" id="halu:HUG12_13260"/>
<dbReference type="InterPro" id="IPR050090">
    <property type="entry name" value="Tyrosine_recombinase_XerCD"/>
</dbReference>
<keyword evidence="1" id="KW-0233">DNA recombination</keyword>
<dbReference type="InterPro" id="IPR002104">
    <property type="entry name" value="Integrase_catalytic"/>
</dbReference>
<dbReference type="PANTHER" id="PTHR30349:SF87">
    <property type="entry name" value="TRANSPOSASE A"/>
    <property type="match status" value="1"/>
</dbReference>
<dbReference type="EMBL" id="CP058579">
    <property type="protein sequence ID" value="QLG62639.1"/>
    <property type="molecule type" value="Genomic_DNA"/>
</dbReference>
<keyword evidence="4" id="KW-1185">Reference proteome</keyword>
<accession>A0A7D5QBY6</accession>
<dbReference type="PANTHER" id="PTHR30349">
    <property type="entry name" value="PHAGE INTEGRASE-RELATED"/>
    <property type="match status" value="1"/>
</dbReference>
<evidence type="ECO:0000259" key="2">
    <source>
        <dbReference type="PROSITE" id="PS51898"/>
    </source>
</evidence>
<dbReference type="CDD" id="cd00397">
    <property type="entry name" value="DNA_BRE_C"/>
    <property type="match status" value="1"/>
</dbReference>
<dbReference type="Proteomes" id="UP000509626">
    <property type="component" value="Chromosome"/>
</dbReference>
<feature type="domain" description="Tyr recombinase" evidence="2">
    <location>
        <begin position="144"/>
        <end position="349"/>
    </location>
</feature>
<dbReference type="RefSeq" id="WP_179269224.1">
    <property type="nucleotide sequence ID" value="NZ_CP058579.1"/>
</dbReference>
<dbReference type="InterPro" id="IPR013762">
    <property type="entry name" value="Integrase-like_cat_sf"/>
</dbReference>
<gene>
    <name evidence="3" type="ORF">HUG12_13260</name>
</gene>
<dbReference type="InterPro" id="IPR011010">
    <property type="entry name" value="DNA_brk_join_enz"/>
</dbReference>
<dbReference type="GO" id="GO:0003677">
    <property type="term" value="F:DNA binding"/>
    <property type="evidence" value="ECO:0007669"/>
    <property type="project" value="InterPro"/>
</dbReference>
<reference evidence="3 4" key="1">
    <citation type="submission" date="2020-06" db="EMBL/GenBank/DDBJ databases">
        <title>NJ-3-1, isolated from saline soil.</title>
        <authorList>
            <person name="Cui H.L."/>
            <person name="Shi X."/>
        </authorList>
    </citation>
    <scope>NUCLEOTIDE SEQUENCE [LARGE SCALE GENOMIC DNA]</scope>
    <source>
        <strain evidence="3 4">NJ-3-1</strain>
    </source>
</reference>
<protein>
    <submittedName>
        <fullName evidence="3">Tyrosine-type recombinase/integrase</fullName>
    </submittedName>
</protein>
<evidence type="ECO:0000313" key="3">
    <source>
        <dbReference type="EMBL" id="QLG62639.1"/>
    </source>
</evidence>
<dbReference type="Pfam" id="PF00589">
    <property type="entry name" value="Phage_integrase"/>
    <property type="match status" value="1"/>
</dbReference>
<dbReference type="PROSITE" id="PS51898">
    <property type="entry name" value="TYR_RECOMBINASE"/>
    <property type="match status" value="1"/>
</dbReference>
<dbReference type="GO" id="GO:0006310">
    <property type="term" value="P:DNA recombination"/>
    <property type="evidence" value="ECO:0007669"/>
    <property type="project" value="UniProtKB-KW"/>
</dbReference>
<organism evidence="3 4">
    <name type="scientific">Halorarum salinum</name>
    <dbReference type="NCBI Taxonomy" id="2743089"/>
    <lineage>
        <taxon>Archaea</taxon>
        <taxon>Methanobacteriati</taxon>
        <taxon>Methanobacteriota</taxon>
        <taxon>Stenosarchaea group</taxon>
        <taxon>Halobacteria</taxon>
        <taxon>Halobacteriales</taxon>
        <taxon>Haloferacaceae</taxon>
        <taxon>Halorarum</taxon>
    </lineage>
</organism>
<dbReference type="Gene3D" id="1.10.443.10">
    <property type="entry name" value="Intergrase catalytic core"/>
    <property type="match status" value="1"/>
</dbReference>
<evidence type="ECO:0000313" key="4">
    <source>
        <dbReference type="Proteomes" id="UP000509626"/>
    </source>
</evidence>
<name>A0A7D5QBY6_9EURY</name>
<sequence length="447" mass="50136">MATTPREDLAREKKTIETLAADGTITDEYRDALLEWADALDDKTVRHKYRDDDGNVTTFSLGTIETYLADIRRYCAERDLDLTTSTADEFNDWMDTIHDAEGSPGAVTLSKCQSAVKTFYRYHDLGVDPADIHVYNAKSEPRHDETDLFTEEEVDALRRACGASGSSVRNRAFLELLIFTSQRIGALLTLRIKDVDLNPSNGGSASIYLNADYDKEYGGLKGARCRGRRRPIFGARKYVRDWLLYHPEGDDPNAWLFIGDPSHWKTDPDDHWAESSAQQALQRIAEQAGVTKPVDPTNFRNYCATVLNRDCNLDNDTIRMLMGHSETSTTLEQTYQHLVNDDYIRKAEEKTGYRDAEEPKSFTPDTCPTCGELLDSHWRQCPSCQEVFGPSDDFEEQLAARRDEAADVGLAAYADGDEFGARVAAAFREAGADPEAWLDAFYAAGNP</sequence>
<dbReference type="GeneID" id="56038445"/>
<proteinExistence type="predicted"/>